<dbReference type="PANTHER" id="PTHR30349:SF77">
    <property type="entry name" value="TYROSINE RECOMBINASE XERC"/>
    <property type="match status" value="1"/>
</dbReference>
<dbReference type="Proteomes" id="UP001082899">
    <property type="component" value="Unassembled WGS sequence"/>
</dbReference>
<comment type="subcellular location">
    <subcellularLocation>
        <location evidence="1">Cytoplasm</location>
    </subcellularLocation>
</comment>
<dbReference type="Pfam" id="PF12482">
    <property type="entry name" value="DUF3701"/>
    <property type="match status" value="1"/>
</dbReference>
<keyword evidence="4" id="KW-0159">Chromosome partition</keyword>
<dbReference type="RefSeq" id="WP_267849853.1">
    <property type="nucleotide sequence ID" value="NZ_JAPMXC010000014.1"/>
</dbReference>
<feature type="domain" description="Tyr recombinase" evidence="10">
    <location>
        <begin position="410"/>
        <end position="621"/>
    </location>
</feature>
<reference evidence="12" key="1">
    <citation type="submission" date="2022-11" db="EMBL/GenBank/DDBJ databases">
        <title>Robbsia betulipollinis sp. nov., isolated from pollen of birch (Betula pendula).</title>
        <authorList>
            <person name="Shi H."/>
            <person name="Ambika Manirajan B."/>
            <person name="Ratering S."/>
            <person name="Geissler-Plaum R."/>
            <person name="Schnell S."/>
        </authorList>
    </citation>
    <scope>NUCLEOTIDE SEQUENCE</scope>
    <source>
        <strain evidence="12">Bb-Pol-6</strain>
    </source>
</reference>
<evidence type="ECO:0000256" key="9">
    <source>
        <dbReference type="PROSITE-ProRule" id="PRU01248"/>
    </source>
</evidence>
<dbReference type="Pfam" id="PF00589">
    <property type="entry name" value="Phage_integrase"/>
    <property type="match status" value="1"/>
</dbReference>
<dbReference type="InterPro" id="IPR050090">
    <property type="entry name" value="Tyrosine_recombinase_XerCD"/>
</dbReference>
<keyword evidence="3" id="KW-0132">Cell division</keyword>
<evidence type="ECO:0000256" key="3">
    <source>
        <dbReference type="ARBA" id="ARBA00022618"/>
    </source>
</evidence>
<proteinExistence type="predicted"/>
<protein>
    <submittedName>
        <fullName evidence="12">Tyrosine-type recombinase/integrase</fullName>
    </submittedName>
</protein>
<evidence type="ECO:0000256" key="4">
    <source>
        <dbReference type="ARBA" id="ARBA00022829"/>
    </source>
</evidence>
<evidence type="ECO:0000256" key="1">
    <source>
        <dbReference type="ARBA" id="ARBA00004496"/>
    </source>
</evidence>
<dbReference type="PANTHER" id="PTHR30349">
    <property type="entry name" value="PHAGE INTEGRASE-RELATED"/>
    <property type="match status" value="1"/>
</dbReference>
<keyword evidence="13" id="KW-1185">Reference proteome</keyword>
<dbReference type="InterPro" id="IPR013762">
    <property type="entry name" value="Integrase-like_cat_sf"/>
</dbReference>
<accession>A0ABT3ZTK0</accession>
<evidence type="ECO:0000256" key="7">
    <source>
        <dbReference type="ARBA" id="ARBA00023172"/>
    </source>
</evidence>
<evidence type="ECO:0000256" key="8">
    <source>
        <dbReference type="ARBA" id="ARBA00023306"/>
    </source>
</evidence>
<keyword evidence="6 9" id="KW-0238">DNA-binding</keyword>
<evidence type="ECO:0000256" key="6">
    <source>
        <dbReference type="ARBA" id="ARBA00023125"/>
    </source>
</evidence>
<evidence type="ECO:0000259" key="10">
    <source>
        <dbReference type="PROSITE" id="PS51898"/>
    </source>
</evidence>
<dbReference type="Gene3D" id="1.10.150.130">
    <property type="match status" value="1"/>
</dbReference>
<evidence type="ECO:0000256" key="5">
    <source>
        <dbReference type="ARBA" id="ARBA00022908"/>
    </source>
</evidence>
<keyword evidence="5" id="KW-0229">DNA integration</keyword>
<feature type="domain" description="Core-binding (CB)" evidence="11">
    <location>
        <begin position="280"/>
        <end position="384"/>
    </location>
</feature>
<keyword evidence="2" id="KW-0963">Cytoplasm</keyword>
<dbReference type="PROSITE" id="PS51900">
    <property type="entry name" value="CB"/>
    <property type="match status" value="1"/>
</dbReference>
<dbReference type="InterPro" id="IPR022169">
    <property type="entry name" value="DUF3701"/>
</dbReference>
<evidence type="ECO:0000313" key="12">
    <source>
        <dbReference type="EMBL" id="MCY0389899.1"/>
    </source>
</evidence>
<evidence type="ECO:0000259" key="11">
    <source>
        <dbReference type="PROSITE" id="PS51900"/>
    </source>
</evidence>
<dbReference type="InterPro" id="IPR044068">
    <property type="entry name" value="CB"/>
</dbReference>
<evidence type="ECO:0000313" key="13">
    <source>
        <dbReference type="Proteomes" id="UP001082899"/>
    </source>
</evidence>
<dbReference type="InterPro" id="IPR011010">
    <property type="entry name" value="DNA_brk_join_enz"/>
</dbReference>
<dbReference type="CDD" id="cd00397">
    <property type="entry name" value="DNA_BRE_C"/>
    <property type="match status" value="1"/>
</dbReference>
<dbReference type="InterPro" id="IPR010998">
    <property type="entry name" value="Integrase_recombinase_N"/>
</dbReference>
<keyword evidence="8" id="KW-0131">Cell cycle</keyword>
<name>A0ABT3ZTK0_9BURK</name>
<gene>
    <name evidence="12" type="ORF">OVY01_22430</name>
</gene>
<dbReference type="SUPFAM" id="SSF56349">
    <property type="entry name" value="DNA breaking-rejoining enzymes"/>
    <property type="match status" value="1"/>
</dbReference>
<comment type="caution">
    <text evidence="12">The sequence shown here is derived from an EMBL/GenBank/DDBJ whole genome shotgun (WGS) entry which is preliminary data.</text>
</comment>
<organism evidence="12 13">
    <name type="scientific">Robbsia betulipollinis</name>
    <dbReference type="NCBI Taxonomy" id="2981849"/>
    <lineage>
        <taxon>Bacteria</taxon>
        <taxon>Pseudomonadati</taxon>
        <taxon>Pseudomonadota</taxon>
        <taxon>Betaproteobacteria</taxon>
        <taxon>Burkholderiales</taxon>
        <taxon>Burkholderiaceae</taxon>
        <taxon>Robbsia</taxon>
    </lineage>
</organism>
<dbReference type="InterPro" id="IPR002104">
    <property type="entry name" value="Integrase_catalytic"/>
</dbReference>
<dbReference type="Gene3D" id="1.10.443.10">
    <property type="entry name" value="Intergrase catalytic core"/>
    <property type="match status" value="1"/>
</dbReference>
<evidence type="ECO:0000256" key="2">
    <source>
        <dbReference type="ARBA" id="ARBA00022490"/>
    </source>
</evidence>
<dbReference type="PROSITE" id="PS51898">
    <property type="entry name" value="TYR_RECOMBINASE"/>
    <property type="match status" value="1"/>
</dbReference>
<keyword evidence="7" id="KW-0233">DNA recombination</keyword>
<dbReference type="EMBL" id="JAPMXC010000014">
    <property type="protein sequence ID" value="MCY0389899.1"/>
    <property type="molecule type" value="Genomic_DNA"/>
</dbReference>
<sequence>MTHALPATPRALSLAHFAFYRAYLEGPVALDLPVLADLYLNSGKDLRKVRALLCWLQDELAAAARRTGDREAVRLLRLPKSLGVAGAPVDVPSLEEFRETVDADGVYSEEELRALYIEQYPNAVQTRQERRGVRLHTRRLDALRRLQTAVVEAPQLTHALSGWFEPAIVTRLEAAGVFSLQQLVDVLNGFGERWYRHVKGLGREGAGRIVRWVEANRATLGPLSVRVTQPLRSVSRELLYAERAEVSDIAPLEAMAMPATLDGSAGTNRAPHDRNQTGAYDDLAAIQAWLKLYDPASHTWRAYRTQAERILLWAVLEHGKPLSSLDVSDIAAYRAFLSDIPENWVGARRTPRWSPHWRPFAGQLSPSSRASAHAVLQALFQWLTDMRYLDFNAWTGVRKSAEEKEAGRIKAHHALTRAQCDHLLAHVERSAGTATGERARFILMLGMATGLRLSEMCSATLGGLHPRWVDDQLGTAWTLSVVGKRAKRRTVPMTRVMMEALRRYLRARGLSESPEENESETPLIGRLENEATTALASPALALAFKKIFEGAAGDLVESDPHVATRIGRASTHWLRHTFGTQAIEAGVPLDIVQENLGHASPATTSIYVTTELDRRIRALESMG</sequence>